<name>A0ABP0U7P3_9BRYO</name>
<protein>
    <submittedName>
        <fullName evidence="1">Uncharacterized protein</fullName>
    </submittedName>
</protein>
<evidence type="ECO:0000313" key="1">
    <source>
        <dbReference type="EMBL" id="CAK9214951.1"/>
    </source>
</evidence>
<accession>A0ABP0U7P3</accession>
<proteinExistence type="predicted"/>
<gene>
    <name evidence="1" type="ORF">CSSPTR1EN2_LOCUS12488</name>
</gene>
<reference evidence="1" key="1">
    <citation type="submission" date="2024-02" db="EMBL/GenBank/DDBJ databases">
        <authorList>
            <consortium name="ELIXIR-Norway"/>
            <consortium name="Elixir Norway"/>
        </authorList>
    </citation>
    <scope>NUCLEOTIDE SEQUENCE</scope>
</reference>
<organism evidence="1 2">
    <name type="scientific">Sphagnum troendelagicum</name>
    <dbReference type="NCBI Taxonomy" id="128251"/>
    <lineage>
        <taxon>Eukaryota</taxon>
        <taxon>Viridiplantae</taxon>
        <taxon>Streptophyta</taxon>
        <taxon>Embryophyta</taxon>
        <taxon>Bryophyta</taxon>
        <taxon>Sphagnophytina</taxon>
        <taxon>Sphagnopsida</taxon>
        <taxon>Sphagnales</taxon>
        <taxon>Sphagnaceae</taxon>
        <taxon>Sphagnum</taxon>
    </lineage>
</organism>
<keyword evidence="2" id="KW-1185">Reference proteome</keyword>
<evidence type="ECO:0000313" key="2">
    <source>
        <dbReference type="Proteomes" id="UP001497512"/>
    </source>
</evidence>
<dbReference type="Proteomes" id="UP001497512">
    <property type="component" value="Chromosome 2"/>
</dbReference>
<dbReference type="EMBL" id="OZ019894">
    <property type="protein sequence ID" value="CAK9214951.1"/>
    <property type="molecule type" value="Genomic_DNA"/>
</dbReference>
<sequence length="174" mass="19289">MGLGFPPSQGRFFLVRYWGAQSESGLEGEPLWECSVSSLELFCRTSRLDLSLLRLRRHPLSAALRRWFPGFPAPTLAPHTQKTILRNEGEKGIERNVPEEEGIGRPPRPRPMMLAPVCSEGGSPKVTVDDSLHALLHRSFPRLLARSGLELNILPGCWARPGPLVLGSLFSLLC</sequence>